<comment type="caution">
    <text evidence="10">The sequence shown here is derived from an EMBL/GenBank/DDBJ whole genome shotgun (WGS) entry which is preliminary data.</text>
</comment>
<dbReference type="SUPFAM" id="SSF161098">
    <property type="entry name" value="MetI-like"/>
    <property type="match status" value="1"/>
</dbReference>
<keyword evidence="4 8" id="KW-0812">Transmembrane</keyword>
<proteinExistence type="inferred from homology"/>
<comment type="subcellular location">
    <subcellularLocation>
        <location evidence="1 8">Cell membrane</location>
        <topology evidence="1 8">Multi-pass membrane protein</topology>
    </subcellularLocation>
</comment>
<keyword evidence="5" id="KW-0029">Amino-acid transport</keyword>
<dbReference type="InterPro" id="IPR010065">
    <property type="entry name" value="AA_ABC_transptr_permease_3TM"/>
</dbReference>
<dbReference type="GO" id="GO:0006865">
    <property type="term" value="P:amino acid transport"/>
    <property type="evidence" value="ECO:0007669"/>
    <property type="project" value="UniProtKB-KW"/>
</dbReference>
<dbReference type="NCBIfam" id="TIGR01726">
    <property type="entry name" value="HEQRo_perm_3TM"/>
    <property type="match status" value="1"/>
</dbReference>
<keyword evidence="3" id="KW-1003">Cell membrane</keyword>
<gene>
    <name evidence="10" type="ORF">EDD59_10473</name>
</gene>
<evidence type="ECO:0000313" key="11">
    <source>
        <dbReference type="Proteomes" id="UP000295726"/>
    </source>
</evidence>
<reference evidence="10 11" key="1">
    <citation type="submission" date="2019-03" db="EMBL/GenBank/DDBJ databases">
        <title>Genomic Encyclopedia of Type Strains, Phase IV (KMG-IV): sequencing the most valuable type-strain genomes for metagenomic binning, comparative biology and taxonomic classification.</title>
        <authorList>
            <person name="Goeker M."/>
        </authorList>
    </citation>
    <scope>NUCLEOTIDE SEQUENCE [LARGE SCALE GENOMIC DNA]</scope>
    <source>
        <strain evidence="10 11">DSM 29489</strain>
    </source>
</reference>
<dbReference type="PANTHER" id="PTHR30614:SF0">
    <property type="entry name" value="L-CYSTINE TRANSPORT SYSTEM PERMEASE PROTEIN TCYL"/>
    <property type="match status" value="1"/>
</dbReference>
<sequence>MERLTTYEIFISLIKAGLKVTIQVTFFAAILALVLGFISGLARMSRHRTIRFISGVYIEVFRGTSLLVQLFWIYFALPMMGIRLSALTAGVLAIGLNYGAYCSEVVRSAIQNVPVGQTEACIALNMTKTQRMVKVIIPQAFVMMLPNLGNQLIELLKSTSLVSMITLTDLTYQANILNATTFETTKVYTMLLVIYFIIGLPLSKGVKLLEAKVSEGRV</sequence>
<keyword evidence="7 8" id="KW-0472">Membrane</keyword>
<evidence type="ECO:0000256" key="4">
    <source>
        <dbReference type="ARBA" id="ARBA00022692"/>
    </source>
</evidence>
<keyword evidence="2 8" id="KW-0813">Transport</keyword>
<keyword evidence="11" id="KW-1185">Reference proteome</keyword>
<dbReference type="NCBIfam" id="TIGR03004">
    <property type="entry name" value="ectoine_ehuC"/>
    <property type="match status" value="1"/>
</dbReference>
<evidence type="ECO:0000313" key="10">
    <source>
        <dbReference type="EMBL" id="TCS81147.1"/>
    </source>
</evidence>
<feature type="transmembrane region" description="Helical" evidence="8">
    <location>
        <begin position="187"/>
        <end position="203"/>
    </location>
</feature>
<dbReference type="Proteomes" id="UP000295726">
    <property type="component" value="Unassembled WGS sequence"/>
</dbReference>
<dbReference type="EMBL" id="SLZZ01000004">
    <property type="protein sequence ID" value="TCS81147.1"/>
    <property type="molecule type" value="Genomic_DNA"/>
</dbReference>
<dbReference type="AlphaFoldDB" id="A0A4R3KD97"/>
<dbReference type="GO" id="GO:0043190">
    <property type="term" value="C:ATP-binding cassette (ABC) transporter complex"/>
    <property type="evidence" value="ECO:0007669"/>
    <property type="project" value="InterPro"/>
</dbReference>
<evidence type="ECO:0000256" key="6">
    <source>
        <dbReference type="ARBA" id="ARBA00022989"/>
    </source>
</evidence>
<dbReference type="PANTHER" id="PTHR30614">
    <property type="entry name" value="MEMBRANE COMPONENT OF AMINO ACID ABC TRANSPORTER"/>
    <property type="match status" value="1"/>
</dbReference>
<evidence type="ECO:0000256" key="2">
    <source>
        <dbReference type="ARBA" id="ARBA00022448"/>
    </source>
</evidence>
<evidence type="ECO:0000256" key="5">
    <source>
        <dbReference type="ARBA" id="ARBA00022970"/>
    </source>
</evidence>
<dbReference type="GO" id="GO:0022857">
    <property type="term" value="F:transmembrane transporter activity"/>
    <property type="evidence" value="ECO:0007669"/>
    <property type="project" value="InterPro"/>
</dbReference>
<dbReference type="InterPro" id="IPR043429">
    <property type="entry name" value="ArtM/GltK/GlnP/TcyL/YhdX-like"/>
</dbReference>
<accession>A0A4R3KD97</accession>
<evidence type="ECO:0000256" key="1">
    <source>
        <dbReference type="ARBA" id="ARBA00004651"/>
    </source>
</evidence>
<feature type="transmembrane region" description="Helical" evidence="8">
    <location>
        <begin position="20"/>
        <end position="42"/>
    </location>
</feature>
<dbReference type="Gene3D" id="1.10.3720.10">
    <property type="entry name" value="MetI-like"/>
    <property type="match status" value="1"/>
</dbReference>
<evidence type="ECO:0000259" key="9">
    <source>
        <dbReference type="PROSITE" id="PS50928"/>
    </source>
</evidence>
<dbReference type="PROSITE" id="PS50928">
    <property type="entry name" value="ABC_TM1"/>
    <property type="match status" value="1"/>
</dbReference>
<dbReference type="CDD" id="cd06261">
    <property type="entry name" value="TM_PBP2"/>
    <property type="match status" value="1"/>
</dbReference>
<comment type="similarity">
    <text evidence="8">Belongs to the binding-protein-dependent transport system permease family.</text>
</comment>
<evidence type="ECO:0000256" key="7">
    <source>
        <dbReference type="ARBA" id="ARBA00023136"/>
    </source>
</evidence>
<protein>
    <submittedName>
        <fullName evidence="10">Amino acid ABC transporter membrane protein 1 (PAAT family)</fullName>
    </submittedName>
</protein>
<organism evidence="10 11">
    <name type="scientific">Muricomes intestini</name>
    <dbReference type="NCBI Taxonomy" id="1796634"/>
    <lineage>
        <taxon>Bacteria</taxon>
        <taxon>Bacillati</taxon>
        <taxon>Bacillota</taxon>
        <taxon>Clostridia</taxon>
        <taxon>Lachnospirales</taxon>
        <taxon>Lachnospiraceae</taxon>
        <taxon>Muricomes</taxon>
    </lineage>
</organism>
<dbReference type="InterPro" id="IPR000515">
    <property type="entry name" value="MetI-like"/>
</dbReference>
<dbReference type="Pfam" id="PF00528">
    <property type="entry name" value="BPD_transp_1"/>
    <property type="match status" value="1"/>
</dbReference>
<evidence type="ECO:0000256" key="8">
    <source>
        <dbReference type="RuleBase" id="RU363032"/>
    </source>
</evidence>
<name>A0A4R3KD97_9FIRM</name>
<dbReference type="InterPro" id="IPR035906">
    <property type="entry name" value="MetI-like_sf"/>
</dbReference>
<evidence type="ECO:0000256" key="3">
    <source>
        <dbReference type="ARBA" id="ARBA00022475"/>
    </source>
</evidence>
<feature type="domain" description="ABC transmembrane type-1" evidence="9">
    <location>
        <begin position="18"/>
        <end position="203"/>
    </location>
</feature>
<feature type="transmembrane region" description="Helical" evidence="8">
    <location>
        <begin position="54"/>
        <end position="75"/>
    </location>
</feature>
<feature type="transmembrane region" description="Helical" evidence="8">
    <location>
        <begin position="81"/>
        <end position="101"/>
    </location>
</feature>
<keyword evidence="6 8" id="KW-1133">Transmembrane helix</keyword>
<dbReference type="InterPro" id="IPR014342">
    <property type="entry name" value="Ectoine_EhuC"/>
</dbReference>